<name>A0A8S2WJR8_9BILA</name>
<evidence type="ECO:0000313" key="1">
    <source>
        <dbReference type="EMBL" id="CAF4446876.1"/>
    </source>
</evidence>
<accession>A0A8S2WJR8</accession>
<protein>
    <submittedName>
        <fullName evidence="1">Uncharacterized protein</fullName>
    </submittedName>
</protein>
<dbReference type="Proteomes" id="UP000676336">
    <property type="component" value="Unassembled WGS sequence"/>
</dbReference>
<dbReference type="EMBL" id="CAJOBI010068473">
    <property type="protein sequence ID" value="CAF4446876.1"/>
    <property type="molecule type" value="Genomic_DNA"/>
</dbReference>
<gene>
    <name evidence="1" type="ORF">SMN809_LOCUS32525</name>
</gene>
<organism evidence="1 2">
    <name type="scientific">Rotaria magnacalcarata</name>
    <dbReference type="NCBI Taxonomy" id="392030"/>
    <lineage>
        <taxon>Eukaryota</taxon>
        <taxon>Metazoa</taxon>
        <taxon>Spiralia</taxon>
        <taxon>Gnathifera</taxon>
        <taxon>Rotifera</taxon>
        <taxon>Eurotatoria</taxon>
        <taxon>Bdelloidea</taxon>
        <taxon>Philodinida</taxon>
        <taxon>Philodinidae</taxon>
        <taxon>Rotaria</taxon>
    </lineage>
</organism>
<proteinExistence type="predicted"/>
<sequence length="59" mass="6986">MEVRALVFFMILDEAGDEYVTRAGMTEFYEKYFRGLKILVGDRIQEVVQGLLQKFHLDR</sequence>
<evidence type="ECO:0000313" key="2">
    <source>
        <dbReference type="Proteomes" id="UP000676336"/>
    </source>
</evidence>
<dbReference type="AlphaFoldDB" id="A0A8S2WJR8"/>
<reference evidence="1" key="1">
    <citation type="submission" date="2021-02" db="EMBL/GenBank/DDBJ databases">
        <authorList>
            <person name="Nowell W R."/>
        </authorList>
    </citation>
    <scope>NUCLEOTIDE SEQUENCE</scope>
</reference>
<feature type="non-terminal residue" evidence="1">
    <location>
        <position position="59"/>
    </location>
</feature>
<comment type="caution">
    <text evidence="1">The sequence shown here is derived from an EMBL/GenBank/DDBJ whole genome shotgun (WGS) entry which is preliminary data.</text>
</comment>